<evidence type="ECO:0000313" key="3">
    <source>
        <dbReference type="Proteomes" id="UP000672657"/>
    </source>
</evidence>
<keyword evidence="3" id="KW-1185">Reference proteome</keyword>
<dbReference type="Proteomes" id="UP000672657">
    <property type="component" value="Unassembled WGS sequence"/>
</dbReference>
<name>A0ABM8T9Z3_9BURK</name>
<accession>A0ABM8T9Z3</accession>
<protein>
    <submittedName>
        <fullName evidence="2">Uncharacterized protein</fullName>
    </submittedName>
</protein>
<dbReference type="EMBL" id="CAJPVI010000001">
    <property type="protein sequence ID" value="CAG2129224.1"/>
    <property type="molecule type" value="Genomic_DNA"/>
</dbReference>
<evidence type="ECO:0000313" key="2">
    <source>
        <dbReference type="EMBL" id="CAG2129224.1"/>
    </source>
</evidence>
<dbReference type="RefSeq" id="WP_211951391.1">
    <property type="nucleotide sequence ID" value="NZ_CAJPVI010000001.1"/>
</dbReference>
<organism evidence="2 3">
    <name type="scientific">Cupriavidus numazuensis</name>
    <dbReference type="NCBI Taxonomy" id="221992"/>
    <lineage>
        <taxon>Bacteria</taxon>
        <taxon>Pseudomonadati</taxon>
        <taxon>Pseudomonadota</taxon>
        <taxon>Betaproteobacteria</taxon>
        <taxon>Burkholderiales</taxon>
        <taxon>Burkholderiaceae</taxon>
        <taxon>Cupriavidus</taxon>
    </lineage>
</organism>
<evidence type="ECO:0000256" key="1">
    <source>
        <dbReference type="SAM" id="MobiDB-lite"/>
    </source>
</evidence>
<comment type="caution">
    <text evidence="2">The sequence shown here is derived from an EMBL/GenBank/DDBJ whole genome shotgun (WGS) entry which is preliminary data.</text>
</comment>
<feature type="region of interest" description="Disordered" evidence="1">
    <location>
        <begin position="204"/>
        <end position="260"/>
    </location>
</feature>
<reference evidence="2 3" key="1">
    <citation type="submission" date="2021-03" db="EMBL/GenBank/DDBJ databases">
        <authorList>
            <person name="Peeters C."/>
        </authorList>
    </citation>
    <scope>NUCLEOTIDE SEQUENCE [LARGE SCALE GENOMIC DNA]</scope>
    <source>
        <strain evidence="2 3">LMG 26411</strain>
    </source>
</reference>
<gene>
    <name evidence="2" type="ORF">LMG26411_00140</name>
</gene>
<feature type="region of interest" description="Disordered" evidence="1">
    <location>
        <begin position="102"/>
        <end position="190"/>
    </location>
</feature>
<proteinExistence type="predicted"/>
<sequence>MSTIRISAAEFEALDGESDELFRLYIGALRPRMDFATGVVGRRPRLSYQALKEWTERAARPGVKYLSHDKSKLQRMLARLQQIGLLRRMGRVGEMIFACPLADRDSTGPKQADTKSIQRPGAAKPRRGKGSRDLSTAGKNAEAATHPASGKTYTPPNPPHDADAGGSGGAVHLAPHACGAGGEQDPQHQQPAEAVAFVAPLQGESVSEGSANPPPHADGAGGKSDPQQRGADTPRPSEERHEATNVGGEGPSARLAERGVGPVTWEADRAWPVRMASEDRRYLVRSQSEVGEPLFQRVLDEWRGAMAAGVVKSPWPYFAKLLQNAQEKGEAWRTDYADKIALARQEVAQTMARQKADDEAFAAALCDAPGYPGAGKLRQLVRGAAQR</sequence>